<evidence type="ECO:0000313" key="3">
    <source>
        <dbReference type="Proteomes" id="UP001055453"/>
    </source>
</evidence>
<sequence length="128" mass="14569">MSFLLDTHILLWFLENDSKLSDRVPEVIINPENLIFVSVISAWEISIKQSLGKLIAPGNLEEALRFSRFEILSMTLAHGIKVADLPLHHKDPFDRMLIAQALVEGLTIITVDQKFKFYDVPLFSDDFG</sequence>
<dbReference type="PANTHER" id="PTHR36173">
    <property type="entry name" value="RIBONUCLEASE VAPC16-RELATED"/>
    <property type="match status" value="1"/>
</dbReference>
<dbReference type="RefSeq" id="WP_251956296.1">
    <property type="nucleotide sequence ID" value="NZ_AP025732.1"/>
</dbReference>
<dbReference type="SUPFAM" id="SSF88723">
    <property type="entry name" value="PIN domain-like"/>
    <property type="match status" value="1"/>
</dbReference>
<dbReference type="Proteomes" id="UP001055453">
    <property type="component" value="Chromosome"/>
</dbReference>
<dbReference type="InterPro" id="IPR029060">
    <property type="entry name" value="PIN-like_dom_sf"/>
</dbReference>
<dbReference type="Pfam" id="PF01850">
    <property type="entry name" value="PIN"/>
    <property type="match status" value="1"/>
</dbReference>
<dbReference type="InterPro" id="IPR041705">
    <property type="entry name" value="PIN_Sll0205"/>
</dbReference>
<evidence type="ECO:0000259" key="1">
    <source>
        <dbReference type="Pfam" id="PF01850"/>
    </source>
</evidence>
<organism evidence="2 3">
    <name type="scientific">Nostoc cf. commune SO-36</name>
    <dbReference type="NCBI Taxonomy" id="449208"/>
    <lineage>
        <taxon>Bacteria</taxon>
        <taxon>Bacillati</taxon>
        <taxon>Cyanobacteriota</taxon>
        <taxon>Cyanophyceae</taxon>
        <taxon>Nostocales</taxon>
        <taxon>Nostocaceae</taxon>
        <taxon>Nostoc</taxon>
    </lineage>
</organism>
<dbReference type="InterPro" id="IPR002716">
    <property type="entry name" value="PIN_dom"/>
</dbReference>
<dbReference type="Gene3D" id="3.40.50.1010">
    <property type="entry name" value="5'-nuclease"/>
    <property type="match status" value="1"/>
</dbReference>
<dbReference type="InterPro" id="IPR052919">
    <property type="entry name" value="TA_system_RNase"/>
</dbReference>
<protein>
    <submittedName>
        <fullName evidence="2">Twitching motility protein PilT</fullName>
    </submittedName>
</protein>
<dbReference type="EMBL" id="AP025732">
    <property type="protein sequence ID" value="BDI18750.1"/>
    <property type="molecule type" value="Genomic_DNA"/>
</dbReference>
<dbReference type="PANTHER" id="PTHR36173:SF2">
    <property type="entry name" value="RIBONUCLEASE VAPC16"/>
    <property type="match status" value="1"/>
</dbReference>
<feature type="domain" description="PIN" evidence="1">
    <location>
        <begin position="4"/>
        <end position="116"/>
    </location>
</feature>
<proteinExistence type="predicted"/>
<name>A0ABM7Z6N7_NOSCO</name>
<dbReference type="CDD" id="cd09872">
    <property type="entry name" value="PIN_Sll0205-like"/>
    <property type="match status" value="1"/>
</dbReference>
<reference evidence="2" key="1">
    <citation type="submission" date="2022-04" db="EMBL/GenBank/DDBJ databases">
        <title>Complete genome sequence of a cyanobacterium, Nostoc sp. SO-36, isolated in Antarctica.</title>
        <authorList>
            <person name="Kanesaki Y."/>
            <person name="Effendi D."/>
            <person name="Sakamoto T."/>
            <person name="Ohtani S."/>
            <person name="Awai K."/>
        </authorList>
    </citation>
    <scope>NUCLEOTIDE SEQUENCE</scope>
    <source>
        <strain evidence="2">SO-36</strain>
    </source>
</reference>
<keyword evidence="3" id="KW-1185">Reference proteome</keyword>
<evidence type="ECO:0000313" key="2">
    <source>
        <dbReference type="EMBL" id="BDI18750.1"/>
    </source>
</evidence>
<accession>A0ABM7Z6N7</accession>
<gene>
    <name evidence="2" type="ORF">ANSO36C_45520</name>
</gene>